<accession>A0ABP5W8L9</accession>
<dbReference type="InterPro" id="IPR043725">
    <property type="entry name" value="DUF5667"/>
</dbReference>
<evidence type="ECO:0000256" key="1">
    <source>
        <dbReference type="SAM" id="MobiDB-lite"/>
    </source>
</evidence>
<feature type="compositionally biased region" description="Low complexity" evidence="1">
    <location>
        <begin position="367"/>
        <end position="378"/>
    </location>
</feature>
<feature type="region of interest" description="Disordered" evidence="1">
    <location>
        <begin position="94"/>
        <end position="133"/>
    </location>
</feature>
<protein>
    <submittedName>
        <fullName evidence="3">DUF5667 domain-containing protein</fullName>
    </submittedName>
</protein>
<feature type="compositionally biased region" description="Basic and acidic residues" evidence="1">
    <location>
        <begin position="317"/>
        <end position="333"/>
    </location>
</feature>
<comment type="caution">
    <text evidence="3">The sequence shown here is derived from an EMBL/GenBank/DDBJ whole genome shotgun (WGS) entry which is preliminary data.</text>
</comment>
<reference evidence="4" key="1">
    <citation type="journal article" date="2019" name="Int. J. Syst. Evol. Microbiol.">
        <title>The Global Catalogue of Microorganisms (GCM) 10K type strain sequencing project: providing services to taxonomists for standard genome sequencing and annotation.</title>
        <authorList>
            <consortium name="The Broad Institute Genomics Platform"/>
            <consortium name="The Broad Institute Genome Sequencing Center for Infectious Disease"/>
            <person name="Wu L."/>
            <person name="Ma J."/>
        </authorList>
    </citation>
    <scope>NUCLEOTIDE SEQUENCE [LARGE SCALE GENOMIC DNA]</scope>
    <source>
        <strain evidence="4">JCM 6305</strain>
    </source>
</reference>
<evidence type="ECO:0000259" key="2">
    <source>
        <dbReference type="Pfam" id="PF18915"/>
    </source>
</evidence>
<proteinExistence type="predicted"/>
<evidence type="ECO:0000313" key="4">
    <source>
        <dbReference type="Proteomes" id="UP001501638"/>
    </source>
</evidence>
<evidence type="ECO:0000313" key="3">
    <source>
        <dbReference type="EMBL" id="GAA2422366.1"/>
    </source>
</evidence>
<dbReference type="EMBL" id="BAAASZ010000002">
    <property type="protein sequence ID" value="GAA2422366.1"/>
    <property type="molecule type" value="Genomic_DNA"/>
</dbReference>
<name>A0ABP5W8L9_9ACTN</name>
<sequence length="421" mass="43522">MGAVSPSRRANAFAQALDEREPEGAAADRSGGAVPATPDTPVGPADPSGTAERPDEQTALLSLTDRLVSLPRPTMAPDVKAAQRARLIAAMESAFAEGGQGSPVPDQRASSRSGRKGAHRASPLGPLGKLRPRSRLTQGLAAGGLGVGVAAGAFTGAAVASTDALPGDTLYGLKLGMEDLKLDLADDDADRGRVHLDHASKRLNEARRLLERGRSGHLDHESVGEIRRVLSRMHHDAAEGHRLLSGVYERDGSIGPIRTLSSFSESHGTVWEQLRHRLPAQLTDVSDEVSSVFDAIDDEVTPLRSLLRSTADGEESTDGHAGSDDRADGDRPIRPSSPVPGGSPDGHRSDGGQPSPSGSRTDEEKGGLPAPGDLLDPPSATDGTPSAPGADTPGLPEPDITIPPLIPDILPGLGIDGGDAD</sequence>
<feature type="compositionally biased region" description="Low complexity" evidence="1">
    <location>
        <begin position="397"/>
        <end position="413"/>
    </location>
</feature>
<organism evidence="3 4">
    <name type="scientific">Streptomyces macrosporus</name>
    <dbReference type="NCBI Taxonomy" id="44032"/>
    <lineage>
        <taxon>Bacteria</taxon>
        <taxon>Bacillati</taxon>
        <taxon>Actinomycetota</taxon>
        <taxon>Actinomycetes</taxon>
        <taxon>Kitasatosporales</taxon>
        <taxon>Streptomycetaceae</taxon>
        <taxon>Streptomyces</taxon>
    </lineage>
</organism>
<gene>
    <name evidence="3" type="ORF">GCM10010405_00830</name>
</gene>
<feature type="region of interest" description="Disordered" evidence="1">
    <location>
        <begin position="1"/>
        <end position="66"/>
    </location>
</feature>
<keyword evidence="4" id="KW-1185">Reference proteome</keyword>
<dbReference type="Proteomes" id="UP001501638">
    <property type="component" value="Unassembled WGS sequence"/>
</dbReference>
<feature type="region of interest" description="Disordered" evidence="1">
    <location>
        <begin position="308"/>
        <end position="421"/>
    </location>
</feature>
<feature type="domain" description="DUF5667" evidence="2">
    <location>
        <begin position="164"/>
        <end position="280"/>
    </location>
</feature>
<dbReference type="Pfam" id="PF18915">
    <property type="entry name" value="DUF5667"/>
    <property type="match status" value="1"/>
</dbReference>